<dbReference type="EMBL" id="UZWE01000050">
    <property type="protein sequence ID" value="VDS10035.1"/>
    <property type="molecule type" value="Genomic_DNA"/>
</dbReference>
<dbReference type="Proteomes" id="UP000270743">
    <property type="component" value="Unassembled WGS sequence"/>
</dbReference>
<evidence type="ECO:0000313" key="2">
    <source>
        <dbReference type="EMBL" id="VDS10035.1"/>
    </source>
</evidence>
<sequence length="361" mass="39906">MVDKPLHEDKIIAIPLQADSERHRVERPFQGRIRERVLIDESRHVDDADWPQQQIRQYDGPAESAKPPREMKPIPGRVVALRSSPVLRKDVFVATAATNTYAPAGQKKVYSGSVQLIELIDRPVYRLEPTAAPTIDLRLHITSQQIANATRIGLGYLGISDPADRYADQDLIVFGGDLTLIVQPYRYPDTRPYQSAGVVGRRMPQTINITAHPGVGLERQGGAILIPGVDMRPVEMNYPDIRLDRTPDLDHHGAAPFTVRTYGSGVGSPLAVRTYRGQLLEENGELIGDGDEIPMVRPATIKAIAPDDAEVIVRIPWTLEIAVRFNGAWTVDPETQEPVWNATGGYTYTSKIVLAPHSVTA</sequence>
<evidence type="ECO:0000256" key="1">
    <source>
        <dbReference type="SAM" id="MobiDB-lite"/>
    </source>
</evidence>
<reference evidence="2 3" key="1">
    <citation type="submission" date="2018-12" db="EMBL/GenBank/DDBJ databases">
        <authorList>
            <person name="Criscuolo A."/>
        </authorList>
    </citation>
    <scope>NUCLEOTIDE SEQUENCE [LARGE SCALE GENOMIC DNA]</scope>
    <source>
        <strain evidence="2">ACIP1116241</strain>
    </source>
</reference>
<protein>
    <submittedName>
        <fullName evidence="2">Uncharacterized protein</fullName>
    </submittedName>
</protein>
<dbReference type="RefSeq" id="WP_126155641.1">
    <property type="nucleotide sequence ID" value="NZ_UZWE01000050.1"/>
</dbReference>
<gene>
    <name evidence="2" type="ORF">PARHAE_03246</name>
</gene>
<accession>A0A447IRB2</accession>
<feature type="region of interest" description="Disordered" evidence="1">
    <location>
        <begin position="49"/>
        <end position="72"/>
    </location>
</feature>
<proteinExistence type="predicted"/>
<keyword evidence="3" id="KW-1185">Reference proteome</keyword>
<organism evidence="2 3">
    <name type="scientific">Paracoccus haematequi</name>
    <dbReference type="NCBI Taxonomy" id="2491866"/>
    <lineage>
        <taxon>Bacteria</taxon>
        <taxon>Pseudomonadati</taxon>
        <taxon>Pseudomonadota</taxon>
        <taxon>Alphaproteobacteria</taxon>
        <taxon>Rhodobacterales</taxon>
        <taxon>Paracoccaceae</taxon>
        <taxon>Paracoccus</taxon>
    </lineage>
</organism>
<evidence type="ECO:0000313" key="3">
    <source>
        <dbReference type="Proteomes" id="UP000270743"/>
    </source>
</evidence>
<dbReference type="AlphaFoldDB" id="A0A447IRB2"/>
<name>A0A447IRB2_9RHOB</name>